<gene>
    <name evidence="15" type="primary">AUGUSTUS-3.0.2_09901</name>
    <name evidence="15" type="ORF">TcasGA2_TC009901</name>
</gene>
<dbReference type="CDD" id="cd09599">
    <property type="entry name" value="M1_LTA4H"/>
    <property type="match status" value="1"/>
</dbReference>
<keyword evidence="16" id="KW-1185">Reference proteome</keyword>
<dbReference type="InterPro" id="IPR042097">
    <property type="entry name" value="Aminopeptidase_N-like_N_sf"/>
</dbReference>
<dbReference type="InterPro" id="IPR015211">
    <property type="entry name" value="Peptidase_M1_C"/>
</dbReference>
<dbReference type="FunFam" id="2.60.40.1730:FF:000004">
    <property type="entry name" value="Leukotriene A(4) hydrolase"/>
    <property type="match status" value="1"/>
</dbReference>
<dbReference type="eggNOG" id="KOG1047">
    <property type="taxonomic scope" value="Eukaryota"/>
</dbReference>
<keyword evidence="10" id="KW-0482">Metalloprotease</keyword>
<evidence type="ECO:0000256" key="13">
    <source>
        <dbReference type="PIRSR" id="PIRSR634015-3"/>
    </source>
</evidence>
<evidence type="ECO:0000256" key="10">
    <source>
        <dbReference type="ARBA" id="ARBA00023049"/>
    </source>
</evidence>
<dbReference type="OrthoDB" id="79562at2759"/>
<reference evidence="15 16" key="2">
    <citation type="journal article" date="2010" name="Nucleic Acids Res.">
        <title>BeetleBase in 2010: revisions to provide comprehensive genomic information for Tribolium castaneum.</title>
        <authorList>
            <person name="Kim H.S."/>
            <person name="Murphy T."/>
            <person name="Xia J."/>
            <person name="Caragea D."/>
            <person name="Park Y."/>
            <person name="Beeman R.W."/>
            <person name="Lorenzen M.D."/>
            <person name="Butcher S."/>
            <person name="Manak J.R."/>
            <person name="Brown S.J."/>
        </authorList>
    </citation>
    <scope>GENOME REANNOTATION</scope>
    <source>
        <strain evidence="15 16">Georgia GA2</strain>
    </source>
</reference>
<dbReference type="EMBL" id="KQ971354">
    <property type="protein sequence ID" value="EFA07524.1"/>
    <property type="molecule type" value="Genomic_DNA"/>
</dbReference>
<dbReference type="SUPFAM" id="SSF48371">
    <property type="entry name" value="ARM repeat"/>
    <property type="match status" value="1"/>
</dbReference>
<dbReference type="InterPro" id="IPR038502">
    <property type="entry name" value="M1_LTA-4_hydro/amino_C_sf"/>
</dbReference>
<evidence type="ECO:0000313" key="15">
    <source>
        <dbReference type="EMBL" id="EFA07524.1"/>
    </source>
</evidence>
<dbReference type="Pfam" id="PF01433">
    <property type="entry name" value="Peptidase_M1"/>
    <property type="match status" value="1"/>
</dbReference>
<keyword evidence="5" id="KW-0336">GPI-anchor</keyword>
<dbReference type="GO" id="GO:0005886">
    <property type="term" value="C:plasma membrane"/>
    <property type="evidence" value="ECO:0007669"/>
    <property type="project" value="UniProtKB-SubCell"/>
</dbReference>
<feature type="active site" description="Proton donor" evidence="12">
    <location>
        <position position="384"/>
    </location>
</feature>
<dbReference type="STRING" id="7070.D6WQA3"/>
<dbReference type="AlphaFoldDB" id="D6WQA3"/>
<evidence type="ECO:0000256" key="3">
    <source>
        <dbReference type="ARBA" id="ARBA00010136"/>
    </source>
</evidence>
<evidence type="ECO:0000256" key="5">
    <source>
        <dbReference type="ARBA" id="ARBA00022622"/>
    </source>
</evidence>
<dbReference type="MEROPS" id="M01.A27"/>
<dbReference type="GO" id="GO:0008270">
    <property type="term" value="F:zinc ion binding"/>
    <property type="evidence" value="ECO:0007669"/>
    <property type="project" value="InterPro"/>
</dbReference>
<evidence type="ECO:0000256" key="2">
    <source>
        <dbReference type="ARBA" id="ARBA00004609"/>
    </source>
</evidence>
<dbReference type="PhylomeDB" id="D6WQA3"/>
<dbReference type="PANTHER" id="PTHR45726:SF3">
    <property type="entry name" value="LEUKOTRIENE A-4 HYDROLASE"/>
    <property type="match status" value="1"/>
</dbReference>
<dbReference type="InParanoid" id="D6WQA3"/>
<dbReference type="InterPro" id="IPR045357">
    <property type="entry name" value="Aminopeptidase_N-like_N"/>
</dbReference>
<dbReference type="GO" id="GO:0098552">
    <property type="term" value="C:side of membrane"/>
    <property type="evidence" value="ECO:0007669"/>
    <property type="project" value="UniProtKB-KW"/>
</dbReference>
<keyword evidence="9 13" id="KW-0862">Zinc</keyword>
<dbReference type="SMART" id="SM01263">
    <property type="entry name" value="Leuk-A4-hydro_C"/>
    <property type="match status" value="1"/>
</dbReference>
<dbReference type="InterPro" id="IPR049980">
    <property type="entry name" value="LTA4H_cat"/>
</dbReference>
<dbReference type="InterPro" id="IPR027268">
    <property type="entry name" value="Peptidase_M4/M1_CTD_sf"/>
</dbReference>
<evidence type="ECO:0000259" key="14">
    <source>
        <dbReference type="SMART" id="SM01263"/>
    </source>
</evidence>
<sequence length="611" mass="69471">MGAEGLSPRDPSSYSRPEDVAVTNIFLNLTVDFDKKILHGNVDLDVSKINKNATELILDAKDLKISKVIDDNTKQELKFVISQPQEEFGSKLSVELPKQGNDTYKISIFYENSPNASGLQWLTPEQTAGKKHPYLFSQFQAIHARSVLPCQDTPEVKTKYQATISAPSNLTVLMSAIPSKTEVSGAFKRSHFSQDVPMPAYLIAIAVGALESRKIGPRSHVWAEKEIIEDCAYEFAETEHQLKTAEEICGPYVWGIYDLLVLPPSFAFGGMENPCLTFVTPTLLAGDRSLANVVAHEIAHSWTGNLITNRNFEHFWLNEGFTVFVERKIKARLTSPAHQDFDAYCRLSELKEAVKLLGENSPLTKLVVDLKGVHPDDAFSVVPYEKGQTFLRYLEEVVGGPAQFEPFLREYFNTFKYKSIDTNDFKSFFEKYFANKAAIKSVDWNTWLYGTGMPPVIPNYNTSLATNCDKLMKQFVEWDEKAACPVETTHIKNLGADEIIYLLQEIWSGKPLSIPKLEQLDKLFEFSKVKNSEVKFRWLRIGLKAHWMKSVEPTLKWINEVGRMKFVRPLYRDLYAWEEVRSKAIENFKLNKNSMMHVVAYTVSKDLHLTS</sequence>
<feature type="domain" description="Peptidase M1 leukotriene A4 hydrolase/aminopeptidase C-terminal" evidence="14">
    <location>
        <begin position="463"/>
        <end position="607"/>
    </location>
</feature>
<keyword evidence="6" id="KW-0645">Protease</keyword>
<dbReference type="GO" id="GO:0004301">
    <property type="term" value="F:epoxide hydrolase activity"/>
    <property type="evidence" value="ECO:0000318"/>
    <property type="project" value="GO_Central"/>
</dbReference>
<organism evidence="15 16">
    <name type="scientific">Tribolium castaneum</name>
    <name type="common">Red flour beetle</name>
    <dbReference type="NCBI Taxonomy" id="7070"/>
    <lineage>
        <taxon>Eukaryota</taxon>
        <taxon>Metazoa</taxon>
        <taxon>Ecdysozoa</taxon>
        <taxon>Arthropoda</taxon>
        <taxon>Hexapoda</taxon>
        <taxon>Insecta</taxon>
        <taxon>Pterygota</taxon>
        <taxon>Neoptera</taxon>
        <taxon>Endopterygota</taxon>
        <taxon>Coleoptera</taxon>
        <taxon>Polyphaga</taxon>
        <taxon>Cucujiformia</taxon>
        <taxon>Tenebrionidae</taxon>
        <taxon>Tenebrionidae incertae sedis</taxon>
        <taxon>Tribolium</taxon>
    </lineage>
</organism>
<dbReference type="Gene3D" id="3.30.2010.30">
    <property type="match status" value="1"/>
</dbReference>
<dbReference type="Pfam" id="PF09127">
    <property type="entry name" value="Leuk-A4-hydro_C"/>
    <property type="match status" value="1"/>
</dbReference>
<dbReference type="Gene3D" id="2.60.40.1730">
    <property type="entry name" value="tricorn interacting facor f3 domain"/>
    <property type="match status" value="1"/>
</dbReference>
<keyword evidence="8" id="KW-0378">Hydrolase</keyword>
<keyword evidence="7 13" id="KW-0479">Metal-binding</keyword>
<evidence type="ECO:0000256" key="6">
    <source>
        <dbReference type="ARBA" id="ARBA00022670"/>
    </source>
</evidence>
<protein>
    <submittedName>
        <fullName evidence="15">Aminopeptidase-like protein</fullName>
    </submittedName>
</protein>
<dbReference type="FunFam" id="3.30.2010.30:FF:000001">
    <property type="entry name" value="Leukotriene A(4) hydrolase"/>
    <property type="match status" value="1"/>
</dbReference>
<dbReference type="Gene3D" id="1.10.390.10">
    <property type="entry name" value="Neutral Protease Domain 2"/>
    <property type="match status" value="1"/>
</dbReference>
<dbReference type="InterPro" id="IPR001930">
    <property type="entry name" value="Peptidase_M1"/>
</dbReference>
<comment type="subcellular location">
    <subcellularLocation>
        <location evidence="2">Cell membrane</location>
        <topology evidence="2">Lipid-anchor</topology>
        <topology evidence="2">GPI-anchor</topology>
    </subcellularLocation>
    <subcellularLocation>
        <location evidence="1">Cytoplasm</location>
    </subcellularLocation>
</comment>
<dbReference type="SUPFAM" id="SSF63737">
    <property type="entry name" value="Leukotriene A4 hydrolase N-terminal domain"/>
    <property type="match status" value="1"/>
</dbReference>
<keyword evidence="11" id="KW-0449">Lipoprotein</keyword>
<evidence type="ECO:0000256" key="1">
    <source>
        <dbReference type="ARBA" id="ARBA00004496"/>
    </source>
</evidence>
<feature type="active site" description="Proton acceptor" evidence="12">
    <location>
        <position position="297"/>
    </location>
</feature>
<accession>D6WQA3</accession>
<keyword evidence="15" id="KW-0031">Aminopeptidase</keyword>
<reference evidence="15 16" key="1">
    <citation type="journal article" date="2008" name="Nature">
        <title>The genome of the model beetle and pest Tribolium castaneum.</title>
        <authorList>
            <consortium name="Tribolium Genome Sequencing Consortium"/>
            <person name="Richards S."/>
            <person name="Gibbs R.A."/>
            <person name="Weinstock G.M."/>
            <person name="Brown S.J."/>
            <person name="Denell R."/>
            <person name="Beeman R.W."/>
            <person name="Gibbs R."/>
            <person name="Beeman R.W."/>
            <person name="Brown S.J."/>
            <person name="Bucher G."/>
            <person name="Friedrich M."/>
            <person name="Grimmelikhuijzen C.J."/>
            <person name="Klingler M."/>
            <person name="Lorenzen M."/>
            <person name="Richards S."/>
            <person name="Roth S."/>
            <person name="Schroder R."/>
            <person name="Tautz D."/>
            <person name="Zdobnov E.M."/>
            <person name="Muzny D."/>
            <person name="Gibbs R.A."/>
            <person name="Weinstock G.M."/>
            <person name="Attaway T."/>
            <person name="Bell S."/>
            <person name="Buhay C.J."/>
            <person name="Chandrabose M.N."/>
            <person name="Chavez D."/>
            <person name="Clerk-Blankenburg K.P."/>
            <person name="Cree A."/>
            <person name="Dao M."/>
            <person name="Davis C."/>
            <person name="Chacko J."/>
            <person name="Dinh H."/>
            <person name="Dugan-Rocha S."/>
            <person name="Fowler G."/>
            <person name="Garner T.T."/>
            <person name="Garnes J."/>
            <person name="Gnirke A."/>
            <person name="Hawes A."/>
            <person name="Hernandez J."/>
            <person name="Hines S."/>
            <person name="Holder M."/>
            <person name="Hume J."/>
            <person name="Jhangiani S.N."/>
            <person name="Joshi V."/>
            <person name="Khan Z.M."/>
            <person name="Jackson L."/>
            <person name="Kovar C."/>
            <person name="Kowis A."/>
            <person name="Lee S."/>
            <person name="Lewis L.R."/>
            <person name="Margolis J."/>
            <person name="Morgan M."/>
            <person name="Nazareth L.V."/>
            <person name="Nguyen N."/>
            <person name="Okwuonu G."/>
            <person name="Parker D."/>
            <person name="Richards S."/>
            <person name="Ruiz S.J."/>
            <person name="Santibanez J."/>
            <person name="Savard J."/>
            <person name="Scherer S.E."/>
            <person name="Schneider B."/>
            <person name="Sodergren E."/>
            <person name="Tautz D."/>
            <person name="Vattahil S."/>
            <person name="Villasana D."/>
            <person name="White C.S."/>
            <person name="Wright R."/>
            <person name="Park Y."/>
            <person name="Beeman R.W."/>
            <person name="Lord J."/>
            <person name="Oppert B."/>
            <person name="Lorenzen M."/>
            <person name="Brown S."/>
            <person name="Wang L."/>
            <person name="Savard J."/>
            <person name="Tautz D."/>
            <person name="Richards S."/>
            <person name="Weinstock G."/>
            <person name="Gibbs R.A."/>
            <person name="Liu Y."/>
            <person name="Worley K."/>
            <person name="Weinstock G."/>
            <person name="Elsik C.G."/>
            <person name="Reese J.T."/>
            <person name="Elhaik E."/>
            <person name="Landan G."/>
            <person name="Graur D."/>
            <person name="Arensburger P."/>
            <person name="Atkinson P."/>
            <person name="Beeman R.W."/>
            <person name="Beidler J."/>
            <person name="Brown S.J."/>
            <person name="Demuth J.P."/>
            <person name="Drury D.W."/>
            <person name="Du Y.Z."/>
            <person name="Fujiwara H."/>
            <person name="Lorenzen M."/>
            <person name="Maselli V."/>
            <person name="Osanai M."/>
            <person name="Park Y."/>
            <person name="Robertson H.M."/>
            <person name="Tu Z."/>
            <person name="Wang J.J."/>
            <person name="Wang S."/>
            <person name="Richards S."/>
            <person name="Song H."/>
            <person name="Zhang L."/>
            <person name="Sodergren E."/>
            <person name="Werner D."/>
            <person name="Stanke M."/>
            <person name="Morgenstern B."/>
            <person name="Solovyev V."/>
            <person name="Kosarev P."/>
            <person name="Brown G."/>
            <person name="Chen H.C."/>
            <person name="Ermolaeva O."/>
            <person name="Hlavina W."/>
            <person name="Kapustin Y."/>
            <person name="Kiryutin B."/>
            <person name="Kitts P."/>
            <person name="Maglott D."/>
            <person name="Pruitt K."/>
            <person name="Sapojnikov V."/>
            <person name="Souvorov A."/>
            <person name="Mackey A.J."/>
            <person name="Waterhouse R.M."/>
            <person name="Wyder S."/>
            <person name="Zdobnov E.M."/>
            <person name="Zdobnov E.M."/>
            <person name="Wyder S."/>
            <person name="Kriventseva E.V."/>
            <person name="Kadowaki T."/>
            <person name="Bork P."/>
            <person name="Aranda M."/>
            <person name="Bao R."/>
            <person name="Beermann A."/>
            <person name="Berns N."/>
            <person name="Bolognesi R."/>
            <person name="Bonneton F."/>
            <person name="Bopp D."/>
            <person name="Brown S.J."/>
            <person name="Bucher G."/>
            <person name="Butts T."/>
            <person name="Chaumot A."/>
            <person name="Denell R.E."/>
            <person name="Ferrier D.E."/>
            <person name="Friedrich M."/>
            <person name="Gordon C.M."/>
            <person name="Jindra M."/>
            <person name="Klingler M."/>
            <person name="Lan Q."/>
            <person name="Lattorff H.M."/>
            <person name="Laudet V."/>
            <person name="von Levetsow C."/>
            <person name="Liu Z."/>
            <person name="Lutz R."/>
            <person name="Lynch J.A."/>
            <person name="da Fonseca R.N."/>
            <person name="Posnien N."/>
            <person name="Reuter R."/>
            <person name="Roth S."/>
            <person name="Savard J."/>
            <person name="Schinko J.B."/>
            <person name="Schmitt C."/>
            <person name="Schoppmeier M."/>
            <person name="Schroder R."/>
            <person name="Shippy T.D."/>
            <person name="Simonnet F."/>
            <person name="Marques-Souza H."/>
            <person name="Tautz D."/>
            <person name="Tomoyasu Y."/>
            <person name="Trauner J."/>
            <person name="Van der Zee M."/>
            <person name="Vervoort M."/>
            <person name="Wittkopp N."/>
            <person name="Wimmer E.A."/>
            <person name="Yang X."/>
            <person name="Jones A.K."/>
            <person name="Sattelle D.B."/>
            <person name="Ebert P.R."/>
            <person name="Nelson D."/>
            <person name="Scott J.G."/>
            <person name="Beeman R.W."/>
            <person name="Muthukrishnan S."/>
            <person name="Kramer K.J."/>
            <person name="Arakane Y."/>
            <person name="Beeman R.W."/>
            <person name="Zhu Q."/>
            <person name="Hogenkamp D."/>
            <person name="Dixit R."/>
            <person name="Oppert B."/>
            <person name="Jiang H."/>
            <person name="Zou Z."/>
            <person name="Marshall J."/>
            <person name="Elpidina E."/>
            <person name="Vinokurov K."/>
            <person name="Oppert C."/>
            <person name="Zou Z."/>
            <person name="Evans J."/>
            <person name="Lu Z."/>
            <person name="Zhao P."/>
            <person name="Sumathipala N."/>
            <person name="Altincicek B."/>
            <person name="Vilcinskas A."/>
            <person name="Williams M."/>
            <person name="Hultmark D."/>
            <person name="Hetru C."/>
            <person name="Jiang H."/>
            <person name="Grimmelikhuijzen C.J."/>
            <person name="Hauser F."/>
            <person name="Cazzamali G."/>
            <person name="Williamson M."/>
            <person name="Park Y."/>
            <person name="Li B."/>
            <person name="Tanaka Y."/>
            <person name="Predel R."/>
            <person name="Neupert S."/>
            <person name="Schachtner J."/>
            <person name="Verleyen P."/>
            <person name="Raible F."/>
            <person name="Bork P."/>
            <person name="Friedrich M."/>
            <person name="Walden K.K."/>
            <person name="Robertson H.M."/>
            <person name="Angeli S."/>
            <person name="Foret S."/>
            <person name="Bucher G."/>
            <person name="Schuetz S."/>
            <person name="Maleszka R."/>
            <person name="Wimmer E.A."/>
            <person name="Beeman R.W."/>
            <person name="Lorenzen M."/>
            <person name="Tomoyasu Y."/>
            <person name="Miller S.C."/>
            <person name="Grossmann D."/>
            <person name="Bucher G."/>
        </authorList>
    </citation>
    <scope>NUCLEOTIDE SEQUENCE [LARGE SCALE GENOMIC DNA]</scope>
    <source>
        <strain evidence="15 16">Georgia GA2</strain>
    </source>
</reference>
<dbReference type="Gene3D" id="1.25.40.320">
    <property type="entry name" value="Peptidase M1, leukotriene A4 hydrolase/aminopeptidase C-terminal domain"/>
    <property type="match status" value="1"/>
</dbReference>
<feature type="binding site" evidence="13">
    <location>
        <position position="319"/>
    </location>
    <ligand>
        <name>Zn(2+)</name>
        <dbReference type="ChEBI" id="CHEBI:29105"/>
        <note>catalytic</note>
    </ligand>
</feature>
<dbReference type="GO" id="GO:0004177">
    <property type="term" value="F:aminopeptidase activity"/>
    <property type="evidence" value="ECO:0000318"/>
    <property type="project" value="GO_Central"/>
</dbReference>
<evidence type="ECO:0000256" key="12">
    <source>
        <dbReference type="PIRSR" id="PIRSR634015-1"/>
    </source>
</evidence>
<dbReference type="GO" id="GO:0006508">
    <property type="term" value="P:proteolysis"/>
    <property type="evidence" value="ECO:0007669"/>
    <property type="project" value="UniProtKB-KW"/>
</dbReference>
<feature type="binding site" evidence="13">
    <location>
        <position position="296"/>
    </location>
    <ligand>
        <name>Zn(2+)</name>
        <dbReference type="ChEBI" id="CHEBI:29105"/>
        <note>catalytic</note>
    </ligand>
</feature>
<proteinExistence type="inferred from homology"/>
<dbReference type="InterPro" id="IPR014782">
    <property type="entry name" value="Peptidase_M1_dom"/>
</dbReference>
<evidence type="ECO:0000256" key="7">
    <source>
        <dbReference type="ARBA" id="ARBA00022723"/>
    </source>
</evidence>
<dbReference type="GO" id="GO:0043171">
    <property type="term" value="P:peptide catabolic process"/>
    <property type="evidence" value="ECO:0000318"/>
    <property type="project" value="GO_Central"/>
</dbReference>
<evidence type="ECO:0000256" key="11">
    <source>
        <dbReference type="ARBA" id="ARBA00023288"/>
    </source>
</evidence>
<keyword evidence="5" id="KW-0325">Glycoprotein</keyword>
<keyword evidence="5" id="KW-0472">Membrane</keyword>
<dbReference type="FunFam" id="1.25.40.320:FF:000001">
    <property type="entry name" value="Leukotriene A(4) hydrolase"/>
    <property type="match status" value="1"/>
</dbReference>
<dbReference type="HOGENOM" id="CLU_014505_1_2_1"/>
<dbReference type="PRINTS" id="PR00756">
    <property type="entry name" value="ALADIPTASE"/>
</dbReference>
<dbReference type="FunCoup" id="D6WQA3">
    <property type="interactions" value="1168"/>
</dbReference>
<dbReference type="FunFam" id="1.10.390.10:FF:000003">
    <property type="entry name" value="Leukotriene A(4) hydrolase"/>
    <property type="match status" value="1"/>
</dbReference>
<evidence type="ECO:0000256" key="4">
    <source>
        <dbReference type="ARBA" id="ARBA00022490"/>
    </source>
</evidence>
<feature type="binding site" evidence="13">
    <location>
        <position position="300"/>
    </location>
    <ligand>
        <name>Zn(2+)</name>
        <dbReference type="ChEBI" id="CHEBI:29105"/>
        <note>catalytic</note>
    </ligand>
</feature>
<keyword evidence="4" id="KW-0963">Cytoplasm</keyword>
<dbReference type="Proteomes" id="UP000007266">
    <property type="component" value="Linkage group 7"/>
</dbReference>
<dbReference type="PANTHER" id="PTHR45726">
    <property type="entry name" value="LEUKOTRIENE A-4 HYDROLASE"/>
    <property type="match status" value="1"/>
</dbReference>
<dbReference type="SUPFAM" id="SSF55486">
    <property type="entry name" value="Metalloproteases ('zincins'), catalytic domain"/>
    <property type="match status" value="1"/>
</dbReference>
<evidence type="ECO:0000313" key="16">
    <source>
        <dbReference type="Proteomes" id="UP000007266"/>
    </source>
</evidence>
<name>D6WQA3_TRICA</name>
<evidence type="ECO:0000256" key="8">
    <source>
        <dbReference type="ARBA" id="ARBA00022801"/>
    </source>
</evidence>
<comment type="similarity">
    <text evidence="3">Belongs to the peptidase M1 family.</text>
</comment>
<dbReference type="GO" id="GO:0005829">
    <property type="term" value="C:cytosol"/>
    <property type="evidence" value="ECO:0000318"/>
    <property type="project" value="GO_Central"/>
</dbReference>
<dbReference type="OMA" id="CTALQWM"/>
<dbReference type="Pfam" id="PF17900">
    <property type="entry name" value="Peptidase_M1_N"/>
    <property type="match status" value="1"/>
</dbReference>
<dbReference type="InterPro" id="IPR016024">
    <property type="entry name" value="ARM-type_fold"/>
</dbReference>
<comment type="cofactor">
    <cofactor evidence="13">
        <name>Zn(2+)</name>
        <dbReference type="ChEBI" id="CHEBI:29105"/>
    </cofactor>
    <text evidence="13">Binds 1 zinc ion per subunit.</text>
</comment>
<evidence type="ECO:0000256" key="9">
    <source>
        <dbReference type="ARBA" id="ARBA00022833"/>
    </source>
</evidence>
<dbReference type="InterPro" id="IPR034015">
    <property type="entry name" value="M1_LTA4H"/>
</dbReference>
<dbReference type="GO" id="GO:0070006">
    <property type="term" value="F:metalloaminopeptidase activity"/>
    <property type="evidence" value="ECO:0007669"/>
    <property type="project" value="UniProtKB-ARBA"/>
</dbReference>